<dbReference type="EMBL" id="BTRK01000005">
    <property type="protein sequence ID" value="GMR52197.1"/>
    <property type="molecule type" value="Genomic_DNA"/>
</dbReference>
<reference evidence="2" key="1">
    <citation type="submission" date="2022-10" db="EMBL/GenBank/DDBJ databases">
        <title>Genome assembly of Pristionchus species.</title>
        <authorList>
            <person name="Yoshida K."/>
            <person name="Sommer R.J."/>
        </authorList>
    </citation>
    <scope>NUCLEOTIDE SEQUENCE [LARGE SCALE GENOMIC DNA]</scope>
    <source>
        <strain evidence="2">RS5460</strain>
    </source>
</reference>
<name>A0AAN5I4R3_9BILA</name>
<gene>
    <name evidence="1" type="ORF">PMAYCL1PPCAC_22392</name>
</gene>
<dbReference type="AlphaFoldDB" id="A0AAN5I4R3"/>
<evidence type="ECO:0000313" key="1">
    <source>
        <dbReference type="EMBL" id="GMR52197.1"/>
    </source>
</evidence>
<keyword evidence="2" id="KW-1185">Reference proteome</keyword>
<dbReference type="Proteomes" id="UP001328107">
    <property type="component" value="Unassembled WGS sequence"/>
</dbReference>
<organism evidence="1 2">
    <name type="scientific">Pristionchus mayeri</name>
    <dbReference type="NCBI Taxonomy" id="1317129"/>
    <lineage>
        <taxon>Eukaryota</taxon>
        <taxon>Metazoa</taxon>
        <taxon>Ecdysozoa</taxon>
        <taxon>Nematoda</taxon>
        <taxon>Chromadorea</taxon>
        <taxon>Rhabditida</taxon>
        <taxon>Rhabditina</taxon>
        <taxon>Diplogasteromorpha</taxon>
        <taxon>Diplogasteroidea</taxon>
        <taxon>Neodiplogasteridae</taxon>
        <taxon>Pristionchus</taxon>
    </lineage>
</organism>
<evidence type="ECO:0000313" key="2">
    <source>
        <dbReference type="Proteomes" id="UP001328107"/>
    </source>
</evidence>
<accession>A0AAN5I4R3</accession>
<sequence length="181" mass="20393">GDVVVDIQNINKDGNVFEIDSLTALNEPPSWGSLPAICRPFIQRLCFHLRNEEDCADLGNLAKISTHFRTGVKEFMNNNRPGVYSVDLRKTDERISVEMSLYPSNIPFYELPNLNEWRFLRWRGSAYPKMTATLNALETNVANQVSGLLSTHIKNLRIFGEGLAPSDFLLCSQLLSKSTSD</sequence>
<feature type="non-terminal residue" evidence="1">
    <location>
        <position position="181"/>
    </location>
</feature>
<proteinExistence type="predicted"/>
<feature type="non-terminal residue" evidence="1">
    <location>
        <position position="1"/>
    </location>
</feature>
<protein>
    <submittedName>
        <fullName evidence="1">Uncharacterized protein</fullName>
    </submittedName>
</protein>
<comment type="caution">
    <text evidence="1">The sequence shown here is derived from an EMBL/GenBank/DDBJ whole genome shotgun (WGS) entry which is preliminary data.</text>
</comment>